<dbReference type="InterPro" id="IPR007838">
    <property type="entry name" value="Cell_div_ZapA-like"/>
</dbReference>
<dbReference type="Pfam" id="PF05164">
    <property type="entry name" value="ZapA"/>
    <property type="match status" value="1"/>
</dbReference>
<organism evidence="1 2">
    <name type="scientific">Flammeovirga aprica JL-4</name>
    <dbReference type="NCBI Taxonomy" id="694437"/>
    <lineage>
        <taxon>Bacteria</taxon>
        <taxon>Pseudomonadati</taxon>
        <taxon>Bacteroidota</taxon>
        <taxon>Cytophagia</taxon>
        <taxon>Cytophagales</taxon>
        <taxon>Flammeovirgaceae</taxon>
        <taxon>Flammeovirga</taxon>
    </lineage>
</organism>
<keyword evidence="2" id="KW-1185">Reference proteome</keyword>
<proteinExistence type="predicted"/>
<dbReference type="InterPro" id="IPR042233">
    <property type="entry name" value="Cell_div_ZapA_N"/>
</dbReference>
<keyword evidence="1" id="KW-0132">Cell division</keyword>
<gene>
    <name evidence="1" type="ORF">HHU12_05525</name>
</gene>
<evidence type="ECO:0000313" key="1">
    <source>
        <dbReference type="EMBL" id="NME67418.1"/>
    </source>
</evidence>
<dbReference type="GO" id="GO:0051301">
    <property type="term" value="P:cell division"/>
    <property type="evidence" value="ECO:0007669"/>
    <property type="project" value="UniProtKB-KW"/>
</dbReference>
<protein>
    <submittedName>
        <fullName evidence="1">Cell division protein ZapA</fullName>
    </submittedName>
</protein>
<dbReference type="RefSeq" id="WP_169655755.1">
    <property type="nucleotide sequence ID" value="NZ_JABANE010000010.1"/>
</dbReference>
<reference evidence="1 2" key="1">
    <citation type="submission" date="2020-04" db="EMBL/GenBank/DDBJ databases">
        <title>Flammeovirga sp. SR4, a novel species isolated from seawater.</title>
        <authorList>
            <person name="Wang X."/>
        </authorList>
    </citation>
    <scope>NUCLEOTIDE SEQUENCE [LARGE SCALE GENOMIC DNA]</scope>
    <source>
        <strain evidence="1 2">ATCC 23126</strain>
    </source>
</reference>
<accession>A0A7X9P0T0</accession>
<comment type="caution">
    <text evidence="1">The sequence shown here is derived from an EMBL/GenBank/DDBJ whole genome shotgun (WGS) entry which is preliminary data.</text>
</comment>
<name>A0A7X9P0T0_9BACT</name>
<dbReference type="Proteomes" id="UP000576082">
    <property type="component" value="Unassembled WGS sequence"/>
</dbReference>
<evidence type="ECO:0000313" key="2">
    <source>
        <dbReference type="Proteomes" id="UP000576082"/>
    </source>
</evidence>
<dbReference type="SUPFAM" id="SSF102829">
    <property type="entry name" value="Cell division protein ZapA-like"/>
    <property type="match status" value="1"/>
</dbReference>
<dbReference type="EMBL" id="JABANE010000010">
    <property type="protein sequence ID" value="NME67418.1"/>
    <property type="molecule type" value="Genomic_DNA"/>
</dbReference>
<dbReference type="Gene3D" id="3.30.160.880">
    <property type="entry name" value="Cell division protein ZapA protomer, N-terminal domain"/>
    <property type="match status" value="1"/>
</dbReference>
<keyword evidence="1" id="KW-0131">Cell cycle</keyword>
<sequence>MGLRSTKESIQLNICGKSYNVKASKSEEHLLKKAAERLNQIVDEKRQSLSGVDMKDLLVITAFDFVVEALKEQDELQNIANRVNDINKQLDEILP</sequence>
<dbReference type="AlphaFoldDB" id="A0A7X9P0T0"/>
<dbReference type="InterPro" id="IPR036192">
    <property type="entry name" value="Cell_div_ZapA-like_sf"/>
</dbReference>